<evidence type="ECO:0000256" key="1">
    <source>
        <dbReference type="SAM" id="MobiDB-lite"/>
    </source>
</evidence>
<evidence type="ECO:0000313" key="2">
    <source>
        <dbReference type="EMBL" id="CAB4603052.1"/>
    </source>
</evidence>
<dbReference type="AlphaFoldDB" id="A0A6J6GNU2"/>
<reference evidence="2" key="1">
    <citation type="submission" date="2020-05" db="EMBL/GenBank/DDBJ databases">
        <authorList>
            <person name="Chiriac C."/>
            <person name="Salcher M."/>
            <person name="Ghai R."/>
            <person name="Kavagutti S V."/>
        </authorList>
    </citation>
    <scope>NUCLEOTIDE SEQUENCE</scope>
</reference>
<accession>A0A6J6GNU2</accession>
<feature type="compositionally biased region" description="Pro residues" evidence="1">
    <location>
        <begin position="24"/>
        <end position="34"/>
    </location>
</feature>
<protein>
    <submittedName>
        <fullName evidence="2">Unannotated protein</fullName>
    </submittedName>
</protein>
<feature type="region of interest" description="Disordered" evidence="1">
    <location>
        <begin position="9"/>
        <end position="41"/>
    </location>
</feature>
<proteinExistence type="predicted"/>
<dbReference type="EMBL" id="CAEZSR010000358">
    <property type="protein sequence ID" value="CAB4603052.1"/>
    <property type="molecule type" value="Genomic_DNA"/>
</dbReference>
<organism evidence="2">
    <name type="scientific">freshwater metagenome</name>
    <dbReference type="NCBI Taxonomy" id="449393"/>
    <lineage>
        <taxon>unclassified sequences</taxon>
        <taxon>metagenomes</taxon>
        <taxon>ecological metagenomes</taxon>
    </lineage>
</organism>
<gene>
    <name evidence="2" type="ORF">UFOPK1493_04461</name>
</gene>
<name>A0A6J6GNU2_9ZZZZ</name>
<sequence length="217" mass="23405">MLRRLASLFGLNRAQHPPAASGTQPPPPRRPLSAPPQITSESEDDGFVDLTLFITQHAVLPDGSRSIHAAGLHNRQPVAFQLVLASTWKPSTNDVGLTFFSGTALCRSLGAASDAFLAALAELYAVDQTPSTMAPEVQLAAVALAGDPTSPDHGPVKIKMFFEPQQTAATTQTEPEDEEDGGYAEFYVNIDLALRRLEFLEKDGCYRRALVKAFSAR</sequence>